<feature type="chain" id="PRO_5021026952" evidence="7">
    <location>
        <begin position="22"/>
        <end position="409"/>
    </location>
</feature>
<dbReference type="GO" id="GO:0005886">
    <property type="term" value="C:plasma membrane"/>
    <property type="evidence" value="ECO:0007669"/>
    <property type="project" value="UniProtKB-SubCell"/>
</dbReference>
<dbReference type="SUPFAM" id="SSF103473">
    <property type="entry name" value="MFS general substrate transporter"/>
    <property type="match status" value="1"/>
</dbReference>
<dbReference type="PROSITE" id="PS50850">
    <property type="entry name" value="MFS"/>
    <property type="match status" value="1"/>
</dbReference>
<dbReference type="PANTHER" id="PTHR43124">
    <property type="entry name" value="PURINE EFFLUX PUMP PBUE"/>
    <property type="match status" value="1"/>
</dbReference>
<accession>A0A4R1G8N8</accession>
<feature type="transmembrane region" description="Helical" evidence="6">
    <location>
        <begin position="333"/>
        <end position="358"/>
    </location>
</feature>
<dbReference type="RefSeq" id="WP_132295771.1">
    <property type="nucleotide sequence ID" value="NZ_SMFU01000011.1"/>
</dbReference>
<dbReference type="InterPro" id="IPR020846">
    <property type="entry name" value="MFS_dom"/>
</dbReference>
<evidence type="ECO:0000313" key="10">
    <source>
        <dbReference type="Proteomes" id="UP000294546"/>
    </source>
</evidence>
<comment type="caution">
    <text evidence="9">The sequence shown here is derived from an EMBL/GenBank/DDBJ whole genome shotgun (WGS) entry which is preliminary data.</text>
</comment>
<dbReference type="Pfam" id="PF07690">
    <property type="entry name" value="MFS_1"/>
    <property type="match status" value="1"/>
</dbReference>
<evidence type="ECO:0000256" key="6">
    <source>
        <dbReference type="SAM" id="Phobius"/>
    </source>
</evidence>
<feature type="signal peptide" evidence="7">
    <location>
        <begin position="1"/>
        <end position="21"/>
    </location>
</feature>
<dbReference type="InterPro" id="IPR011701">
    <property type="entry name" value="MFS"/>
</dbReference>
<feature type="transmembrane region" description="Helical" evidence="6">
    <location>
        <begin position="300"/>
        <end position="321"/>
    </location>
</feature>
<dbReference type="Gene3D" id="1.20.1250.20">
    <property type="entry name" value="MFS general substrate transporter like domains"/>
    <property type="match status" value="1"/>
</dbReference>
<keyword evidence="10" id="KW-1185">Reference proteome</keyword>
<dbReference type="AlphaFoldDB" id="A0A4R1G8N8"/>
<dbReference type="NCBIfam" id="NF002921">
    <property type="entry name" value="PRK03545.1"/>
    <property type="match status" value="1"/>
</dbReference>
<feature type="transmembrane region" description="Helical" evidence="6">
    <location>
        <begin position="209"/>
        <end position="232"/>
    </location>
</feature>
<name>A0A4R1G8N8_9GAMM</name>
<feature type="domain" description="Major facilitator superfamily (MFS) profile" evidence="8">
    <location>
        <begin position="14"/>
        <end position="392"/>
    </location>
</feature>
<protein>
    <submittedName>
        <fullName evidence="9">DHA1 family L-arabinose/isopropyl-beta-D-thiogalactopyranoside export protein-like MFS transporter</fullName>
    </submittedName>
</protein>
<sequence>MTTSRRSALSVWLPVISMAFAAFVFNTSEFAPVGLLKGIADSFDMHIADTGLMITIYAWVVSLVSLPAMFIFSHNERRKLLLGVFLLFVISHLLSALAWNFTVLMISRLGVALAHSVFWAITAAMVMRVAPEGKKTQAVSLLIAGSSLASILGLPVGRIVSEWFSWRMTLLLIGMVAGLIMLVVWRVMPVLPSQNAGSLKSLPSLMRRPALLGLYVLVLLTVTAHFTAYSYIEPLVQDVMKFSGGFTTSLLFVYGLAGLAGTLVFSRLYGRFPLAVLFSAIGVISLSMLLLLPAAKSHGWVTLICAFWGLGITFMTLAGQLKILELASDATDVATAMFSGIYNIGIGGGALVGSQVIIHSGLTQIGYSGATLGIMALAWGLMFCLYFMRRAQMPAVMKENPAVGGQPAE</sequence>
<evidence type="ECO:0000256" key="1">
    <source>
        <dbReference type="ARBA" id="ARBA00004651"/>
    </source>
</evidence>
<dbReference type="InterPro" id="IPR050189">
    <property type="entry name" value="MFS_Efflux_Transporters"/>
</dbReference>
<feature type="transmembrane region" description="Helical" evidence="6">
    <location>
        <begin position="105"/>
        <end position="126"/>
    </location>
</feature>
<dbReference type="InterPro" id="IPR036259">
    <property type="entry name" value="MFS_trans_sf"/>
</dbReference>
<keyword evidence="7" id="KW-0732">Signal</keyword>
<reference evidence="9 10" key="1">
    <citation type="submission" date="2019-03" db="EMBL/GenBank/DDBJ databases">
        <title>Genomic Encyclopedia of Archaeal and Bacterial Type Strains, Phase II (KMG-II): from individual species to whole genera.</title>
        <authorList>
            <person name="Goeker M."/>
        </authorList>
    </citation>
    <scope>NUCLEOTIDE SEQUENCE [LARGE SCALE GENOMIC DNA]</scope>
    <source>
        <strain evidence="9 10">DSM 27697</strain>
    </source>
</reference>
<dbReference type="GO" id="GO:0022857">
    <property type="term" value="F:transmembrane transporter activity"/>
    <property type="evidence" value="ECO:0007669"/>
    <property type="project" value="InterPro"/>
</dbReference>
<evidence type="ECO:0000256" key="5">
    <source>
        <dbReference type="ARBA" id="ARBA00023136"/>
    </source>
</evidence>
<gene>
    <name evidence="9" type="ORF">CLV83_3640</name>
</gene>
<dbReference type="Proteomes" id="UP000294546">
    <property type="component" value="Unassembled WGS sequence"/>
</dbReference>
<organism evidence="9 10">
    <name type="scientific">Marinobacterium mangrovicola</name>
    <dbReference type="NCBI Taxonomy" id="1476959"/>
    <lineage>
        <taxon>Bacteria</taxon>
        <taxon>Pseudomonadati</taxon>
        <taxon>Pseudomonadota</taxon>
        <taxon>Gammaproteobacteria</taxon>
        <taxon>Oceanospirillales</taxon>
        <taxon>Oceanospirillaceae</taxon>
        <taxon>Marinobacterium</taxon>
    </lineage>
</organism>
<feature type="transmembrane region" description="Helical" evidence="6">
    <location>
        <begin position="138"/>
        <end position="160"/>
    </location>
</feature>
<keyword evidence="2" id="KW-1003">Cell membrane</keyword>
<keyword evidence="4 6" id="KW-1133">Transmembrane helix</keyword>
<evidence type="ECO:0000256" key="2">
    <source>
        <dbReference type="ARBA" id="ARBA00022475"/>
    </source>
</evidence>
<evidence type="ECO:0000256" key="4">
    <source>
        <dbReference type="ARBA" id="ARBA00022989"/>
    </source>
</evidence>
<evidence type="ECO:0000259" key="8">
    <source>
        <dbReference type="PROSITE" id="PS50850"/>
    </source>
</evidence>
<keyword evidence="5 6" id="KW-0472">Membrane</keyword>
<evidence type="ECO:0000256" key="7">
    <source>
        <dbReference type="SAM" id="SignalP"/>
    </source>
</evidence>
<dbReference type="OrthoDB" id="9788453at2"/>
<feature type="transmembrane region" description="Helical" evidence="6">
    <location>
        <begin position="244"/>
        <end position="265"/>
    </location>
</feature>
<proteinExistence type="predicted"/>
<dbReference type="CDD" id="cd17324">
    <property type="entry name" value="MFS_NepI_like"/>
    <property type="match status" value="1"/>
</dbReference>
<feature type="transmembrane region" description="Helical" evidence="6">
    <location>
        <begin position="272"/>
        <end position="294"/>
    </location>
</feature>
<evidence type="ECO:0000313" key="9">
    <source>
        <dbReference type="EMBL" id="TCK04224.1"/>
    </source>
</evidence>
<dbReference type="EMBL" id="SMFU01000011">
    <property type="protein sequence ID" value="TCK04224.1"/>
    <property type="molecule type" value="Genomic_DNA"/>
</dbReference>
<comment type="subcellular location">
    <subcellularLocation>
        <location evidence="1">Cell membrane</location>
        <topology evidence="1">Multi-pass membrane protein</topology>
    </subcellularLocation>
</comment>
<feature type="transmembrane region" description="Helical" evidence="6">
    <location>
        <begin position="364"/>
        <end position="388"/>
    </location>
</feature>
<feature type="transmembrane region" description="Helical" evidence="6">
    <location>
        <begin position="166"/>
        <end position="188"/>
    </location>
</feature>
<keyword evidence="3 6" id="KW-0812">Transmembrane</keyword>
<feature type="transmembrane region" description="Helical" evidence="6">
    <location>
        <begin position="80"/>
        <end position="99"/>
    </location>
</feature>
<feature type="transmembrane region" description="Helical" evidence="6">
    <location>
        <begin position="52"/>
        <end position="73"/>
    </location>
</feature>
<dbReference type="PANTHER" id="PTHR43124:SF4">
    <property type="entry name" value="SUGAR EFFLUX TRANSPORTER"/>
    <property type="match status" value="1"/>
</dbReference>
<evidence type="ECO:0000256" key="3">
    <source>
        <dbReference type="ARBA" id="ARBA00022692"/>
    </source>
</evidence>